<feature type="compositionally biased region" description="Low complexity" evidence="3">
    <location>
        <begin position="131"/>
        <end position="140"/>
    </location>
</feature>
<dbReference type="Pfam" id="PF03959">
    <property type="entry name" value="FSH1"/>
    <property type="match status" value="1"/>
</dbReference>
<dbReference type="FunFam" id="3.40.50.1820:FF:000073">
    <property type="entry name" value="esterase OVCA2 isoform X6"/>
    <property type="match status" value="1"/>
</dbReference>
<reference evidence="6" key="1">
    <citation type="submission" date="2025-08" db="UniProtKB">
        <authorList>
            <consortium name="RefSeq"/>
        </authorList>
    </citation>
    <scope>IDENTIFICATION</scope>
</reference>
<dbReference type="PANTHER" id="PTHR48070">
    <property type="entry name" value="ESTERASE OVCA2"/>
    <property type="match status" value="1"/>
</dbReference>
<dbReference type="GO" id="GO:0005634">
    <property type="term" value="C:nucleus"/>
    <property type="evidence" value="ECO:0007669"/>
    <property type="project" value="TreeGrafter"/>
</dbReference>
<keyword evidence="2" id="KW-0378">Hydrolase</keyword>
<feature type="domain" description="Serine hydrolase" evidence="4">
    <location>
        <begin position="81"/>
        <end position="295"/>
    </location>
</feature>
<evidence type="ECO:0000256" key="3">
    <source>
        <dbReference type="SAM" id="MobiDB-lite"/>
    </source>
</evidence>
<evidence type="ECO:0000256" key="1">
    <source>
        <dbReference type="ARBA" id="ARBA00005863"/>
    </source>
</evidence>
<dbReference type="SUPFAM" id="SSF53474">
    <property type="entry name" value="alpha/beta-Hydrolases"/>
    <property type="match status" value="1"/>
</dbReference>
<feature type="region of interest" description="Disordered" evidence="3">
    <location>
        <begin position="128"/>
        <end position="148"/>
    </location>
</feature>
<dbReference type="InterPro" id="IPR029058">
    <property type="entry name" value="AB_hydrolase_fold"/>
</dbReference>
<evidence type="ECO:0000256" key="2">
    <source>
        <dbReference type="ARBA" id="ARBA00022801"/>
    </source>
</evidence>
<protein>
    <submittedName>
        <fullName evidence="6">Esterase OVCA2-like</fullName>
    </submittedName>
</protein>
<evidence type="ECO:0000259" key="4">
    <source>
        <dbReference type="Pfam" id="PF03959"/>
    </source>
</evidence>
<dbReference type="OMA" id="EEPRGWW"/>
<evidence type="ECO:0000313" key="5">
    <source>
        <dbReference type="Proteomes" id="UP001165740"/>
    </source>
</evidence>
<dbReference type="Gene3D" id="3.40.50.1820">
    <property type="entry name" value="alpha/beta hydrolase"/>
    <property type="match status" value="1"/>
</dbReference>
<dbReference type="RefSeq" id="XP_055867908.1">
    <property type="nucleotide sequence ID" value="XM_056011933.1"/>
</dbReference>
<name>A0A9W2YYS6_BIOGL</name>
<dbReference type="Proteomes" id="UP001165740">
    <property type="component" value="Chromosome 15"/>
</dbReference>
<dbReference type="PANTHER" id="PTHR48070:SF6">
    <property type="entry name" value="ESTERASE OVCA2"/>
    <property type="match status" value="1"/>
</dbReference>
<gene>
    <name evidence="6" type="primary">LOC106051379</name>
</gene>
<keyword evidence="5" id="KW-1185">Reference proteome</keyword>
<dbReference type="AlphaFoldDB" id="A0A9W2YYS6"/>
<sequence length="307" mass="34853">MQCDEKFIGVSLSHAIRGLRLQAFSTEINQRRLSQPLLSRCPQNSGLLQRFDARFLEEEKHKILVQPLKRFVLEHLMASNKRLKILCIHGYRQSGQTFREKTGSLRKLLKNHAEFVYITAPHKVPPGNLGSAAASESEASCDTPQEKNDENGWWFSREDDYFKSTDYSNISKGFQASVDMIISVLENPPDGGFDGILGFSQGACLVSMLCLLQQKEQKNWFKFAVLVAGFKSRSSNHDIFYLHQAAIPSLHVYGETDRIISTEMSQELLQYFENPTTLIHSGGHFVPASGQQKKMYFDFFDKMLTAS</sequence>
<evidence type="ECO:0000313" key="6">
    <source>
        <dbReference type="RefSeq" id="XP_055867908.1"/>
    </source>
</evidence>
<dbReference type="GO" id="GO:0005737">
    <property type="term" value="C:cytoplasm"/>
    <property type="evidence" value="ECO:0007669"/>
    <property type="project" value="TreeGrafter"/>
</dbReference>
<accession>A0A9W2YYS6</accession>
<dbReference type="GO" id="GO:0032526">
    <property type="term" value="P:response to retinoic acid"/>
    <property type="evidence" value="ECO:0007669"/>
    <property type="project" value="TreeGrafter"/>
</dbReference>
<dbReference type="InterPro" id="IPR005645">
    <property type="entry name" value="FSH-like_dom"/>
</dbReference>
<comment type="similarity">
    <text evidence="1">Belongs to the LovG family.</text>
</comment>
<organism evidence="5 6">
    <name type="scientific">Biomphalaria glabrata</name>
    <name type="common">Bloodfluke planorb</name>
    <name type="synonym">Freshwater snail</name>
    <dbReference type="NCBI Taxonomy" id="6526"/>
    <lineage>
        <taxon>Eukaryota</taxon>
        <taxon>Metazoa</taxon>
        <taxon>Spiralia</taxon>
        <taxon>Lophotrochozoa</taxon>
        <taxon>Mollusca</taxon>
        <taxon>Gastropoda</taxon>
        <taxon>Heterobranchia</taxon>
        <taxon>Euthyneura</taxon>
        <taxon>Panpulmonata</taxon>
        <taxon>Hygrophila</taxon>
        <taxon>Lymnaeoidea</taxon>
        <taxon>Planorbidae</taxon>
        <taxon>Biomphalaria</taxon>
    </lineage>
</organism>
<dbReference type="InterPro" id="IPR050593">
    <property type="entry name" value="LovG"/>
</dbReference>
<dbReference type="GeneID" id="106051379"/>
<dbReference type="OrthoDB" id="414698at2759"/>
<proteinExistence type="inferred from homology"/>
<dbReference type="GO" id="GO:0016787">
    <property type="term" value="F:hydrolase activity"/>
    <property type="evidence" value="ECO:0007669"/>
    <property type="project" value="UniProtKB-KW"/>
</dbReference>